<dbReference type="EMBL" id="AMQN01009066">
    <property type="status" value="NOT_ANNOTATED_CDS"/>
    <property type="molecule type" value="Genomic_DNA"/>
</dbReference>
<dbReference type="EMBL" id="KB304521">
    <property type="protein sequence ID" value="ELU01964.1"/>
    <property type="molecule type" value="Genomic_DNA"/>
</dbReference>
<dbReference type="EnsemblMetazoa" id="CapteT216601">
    <property type="protein sequence ID" value="CapteP216601"/>
    <property type="gene ID" value="CapteG216601"/>
</dbReference>
<evidence type="ECO:0008006" key="5">
    <source>
        <dbReference type="Google" id="ProtNLM"/>
    </source>
</evidence>
<dbReference type="EMBL" id="AMQN01009065">
    <property type="status" value="NOT_ANNOTATED_CDS"/>
    <property type="molecule type" value="Genomic_DNA"/>
</dbReference>
<feature type="signal peptide" evidence="1">
    <location>
        <begin position="1"/>
        <end position="19"/>
    </location>
</feature>
<evidence type="ECO:0000313" key="4">
    <source>
        <dbReference type="Proteomes" id="UP000014760"/>
    </source>
</evidence>
<feature type="chain" id="PRO_5008787717" description="Secreted protein" evidence="1">
    <location>
        <begin position="20"/>
        <end position="142"/>
    </location>
</feature>
<keyword evidence="1" id="KW-0732">Signal</keyword>
<evidence type="ECO:0000313" key="2">
    <source>
        <dbReference type="EMBL" id="ELU01964.1"/>
    </source>
</evidence>
<protein>
    <recommendedName>
        <fullName evidence="5">Secreted protein</fullName>
    </recommendedName>
</protein>
<evidence type="ECO:0000256" key="1">
    <source>
        <dbReference type="SAM" id="SignalP"/>
    </source>
</evidence>
<reference evidence="3" key="3">
    <citation type="submission" date="2015-06" db="UniProtKB">
        <authorList>
            <consortium name="EnsemblMetazoa"/>
        </authorList>
    </citation>
    <scope>IDENTIFICATION</scope>
</reference>
<reference evidence="4" key="1">
    <citation type="submission" date="2012-12" db="EMBL/GenBank/DDBJ databases">
        <authorList>
            <person name="Hellsten U."/>
            <person name="Grimwood J."/>
            <person name="Chapman J.A."/>
            <person name="Shapiro H."/>
            <person name="Aerts A."/>
            <person name="Otillar R.P."/>
            <person name="Terry A.Y."/>
            <person name="Boore J.L."/>
            <person name="Simakov O."/>
            <person name="Marletaz F."/>
            <person name="Cho S.-J."/>
            <person name="Edsinger-Gonzales E."/>
            <person name="Havlak P."/>
            <person name="Kuo D.-H."/>
            <person name="Larsson T."/>
            <person name="Lv J."/>
            <person name="Arendt D."/>
            <person name="Savage R."/>
            <person name="Osoegawa K."/>
            <person name="de Jong P."/>
            <person name="Lindberg D.R."/>
            <person name="Seaver E.C."/>
            <person name="Weisblat D.A."/>
            <person name="Putnam N.H."/>
            <person name="Grigoriev I.V."/>
            <person name="Rokhsar D.S."/>
        </authorList>
    </citation>
    <scope>NUCLEOTIDE SEQUENCE</scope>
    <source>
        <strain evidence="4">I ESC-2004</strain>
    </source>
</reference>
<sequence>MVTLVLLGLTLAGLVFTAASHPDVSPFIVSSGKTFAAEDALPSVYRIPESHRRPIPQDLMDANSSTCIGIPMVGQPPQELSIQLNGNGTLTTFSLHGNGVECDEGHVVAMSRLTSNCYGESKLCTLTEGVGECQVTCTAQFS</sequence>
<proteinExistence type="predicted"/>
<gene>
    <name evidence="2" type="ORF">CAPTEDRAFT_216601</name>
</gene>
<evidence type="ECO:0000313" key="3">
    <source>
        <dbReference type="EnsemblMetazoa" id="CapteP216601"/>
    </source>
</evidence>
<organism evidence="2">
    <name type="scientific">Capitella teleta</name>
    <name type="common">Polychaete worm</name>
    <dbReference type="NCBI Taxonomy" id="283909"/>
    <lineage>
        <taxon>Eukaryota</taxon>
        <taxon>Metazoa</taxon>
        <taxon>Spiralia</taxon>
        <taxon>Lophotrochozoa</taxon>
        <taxon>Annelida</taxon>
        <taxon>Polychaeta</taxon>
        <taxon>Sedentaria</taxon>
        <taxon>Scolecida</taxon>
        <taxon>Capitellidae</taxon>
        <taxon>Capitella</taxon>
    </lineage>
</organism>
<dbReference type="Proteomes" id="UP000014760">
    <property type="component" value="Unassembled WGS sequence"/>
</dbReference>
<name>R7U7P2_CAPTE</name>
<accession>R7U7P2</accession>
<dbReference type="HOGENOM" id="CLU_1751435_0_0_1"/>
<keyword evidence="4" id="KW-1185">Reference proteome</keyword>
<dbReference type="AlphaFoldDB" id="R7U7P2"/>
<reference evidence="2 4" key="2">
    <citation type="journal article" date="2013" name="Nature">
        <title>Insights into bilaterian evolution from three spiralian genomes.</title>
        <authorList>
            <person name="Simakov O."/>
            <person name="Marletaz F."/>
            <person name="Cho S.J."/>
            <person name="Edsinger-Gonzales E."/>
            <person name="Havlak P."/>
            <person name="Hellsten U."/>
            <person name="Kuo D.H."/>
            <person name="Larsson T."/>
            <person name="Lv J."/>
            <person name="Arendt D."/>
            <person name="Savage R."/>
            <person name="Osoegawa K."/>
            <person name="de Jong P."/>
            <person name="Grimwood J."/>
            <person name="Chapman J.A."/>
            <person name="Shapiro H."/>
            <person name="Aerts A."/>
            <person name="Otillar R.P."/>
            <person name="Terry A.Y."/>
            <person name="Boore J.L."/>
            <person name="Grigoriev I.V."/>
            <person name="Lindberg D.R."/>
            <person name="Seaver E.C."/>
            <person name="Weisblat D.A."/>
            <person name="Putnam N.H."/>
            <person name="Rokhsar D.S."/>
        </authorList>
    </citation>
    <scope>NUCLEOTIDE SEQUENCE</scope>
    <source>
        <strain evidence="2 4">I ESC-2004</strain>
    </source>
</reference>